<dbReference type="Pfam" id="PF03176">
    <property type="entry name" value="MMPL"/>
    <property type="match status" value="2"/>
</dbReference>
<evidence type="ECO:0000313" key="9">
    <source>
        <dbReference type="Proteomes" id="UP000271125"/>
    </source>
</evidence>
<dbReference type="PRINTS" id="PR00702">
    <property type="entry name" value="ACRIFLAVINRP"/>
</dbReference>
<evidence type="ECO:0000313" key="8">
    <source>
        <dbReference type="EMBL" id="RKX69143.1"/>
    </source>
</evidence>
<evidence type="ECO:0000259" key="7">
    <source>
        <dbReference type="PROSITE" id="PS50156"/>
    </source>
</evidence>
<dbReference type="EMBL" id="QNBD01000214">
    <property type="protein sequence ID" value="RKX69143.1"/>
    <property type="molecule type" value="Genomic_DNA"/>
</dbReference>
<reference evidence="8 9" key="1">
    <citation type="submission" date="2018-06" db="EMBL/GenBank/DDBJ databases">
        <title>Extensive metabolic versatility and redundancy in microbially diverse, dynamic hydrothermal sediments.</title>
        <authorList>
            <person name="Dombrowski N."/>
            <person name="Teske A."/>
            <person name="Baker B.J."/>
        </authorList>
    </citation>
    <scope>NUCLEOTIDE SEQUENCE [LARGE SCALE GENOMIC DNA]</scope>
    <source>
        <strain evidence="8">B10_G13</strain>
    </source>
</reference>
<dbReference type="SUPFAM" id="SSF82866">
    <property type="entry name" value="Multidrug efflux transporter AcrB transmembrane domain"/>
    <property type="match status" value="2"/>
</dbReference>
<evidence type="ECO:0000256" key="6">
    <source>
        <dbReference type="SAM" id="Phobius"/>
    </source>
</evidence>
<feature type="transmembrane region" description="Helical" evidence="6">
    <location>
        <begin position="12"/>
        <end position="28"/>
    </location>
</feature>
<feature type="transmembrane region" description="Helical" evidence="6">
    <location>
        <begin position="663"/>
        <end position="682"/>
    </location>
</feature>
<feature type="transmembrane region" description="Helical" evidence="6">
    <location>
        <begin position="635"/>
        <end position="657"/>
    </location>
</feature>
<feature type="transmembrane region" description="Helical" evidence="6">
    <location>
        <begin position="344"/>
        <end position="370"/>
    </location>
</feature>
<keyword evidence="3 6" id="KW-0812">Transmembrane</keyword>
<feature type="transmembrane region" description="Helical" evidence="6">
    <location>
        <begin position="313"/>
        <end position="332"/>
    </location>
</feature>
<keyword evidence="4 6" id="KW-1133">Transmembrane helix</keyword>
<comment type="caution">
    <text evidence="8">The sequence shown here is derived from an EMBL/GenBank/DDBJ whole genome shotgun (WGS) entry which is preliminary data.</text>
</comment>
<proteinExistence type="predicted"/>
<feature type="transmembrane region" description="Helical" evidence="6">
    <location>
        <begin position="404"/>
        <end position="426"/>
    </location>
</feature>
<feature type="transmembrane region" description="Helical" evidence="6">
    <location>
        <begin position="270"/>
        <end position="292"/>
    </location>
</feature>
<organism evidence="8 9">
    <name type="scientific">candidate division TA06 bacterium</name>
    <dbReference type="NCBI Taxonomy" id="2250710"/>
    <lineage>
        <taxon>Bacteria</taxon>
        <taxon>Bacteria division TA06</taxon>
    </lineage>
</organism>
<keyword evidence="2" id="KW-1003">Cell membrane</keyword>
<evidence type="ECO:0000256" key="5">
    <source>
        <dbReference type="ARBA" id="ARBA00023136"/>
    </source>
</evidence>
<name>A0A660SET1_UNCT6</name>
<feature type="transmembrane region" description="Helical" evidence="6">
    <location>
        <begin position="735"/>
        <end position="760"/>
    </location>
</feature>
<dbReference type="AlphaFoldDB" id="A0A660SET1"/>
<keyword evidence="5 6" id="KW-0472">Membrane</keyword>
<dbReference type="PANTHER" id="PTHR33406">
    <property type="entry name" value="MEMBRANE PROTEIN MJ1562-RELATED"/>
    <property type="match status" value="1"/>
</dbReference>
<feature type="transmembrane region" description="Helical" evidence="6">
    <location>
        <begin position="710"/>
        <end position="729"/>
    </location>
</feature>
<dbReference type="Proteomes" id="UP000271125">
    <property type="component" value="Unassembled WGS sequence"/>
</dbReference>
<dbReference type="PANTHER" id="PTHR33406:SF13">
    <property type="entry name" value="MEMBRANE PROTEIN YDFJ"/>
    <property type="match status" value="1"/>
</dbReference>
<evidence type="ECO:0000256" key="2">
    <source>
        <dbReference type="ARBA" id="ARBA00022475"/>
    </source>
</evidence>
<accession>A0A660SET1</accession>
<gene>
    <name evidence="8" type="ORF">DRP43_04730</name>
</gene>
<dbReference type="Gene3D" id="1.20.1640.10">
    <property type="entry name" value="Multidrug efflux transporter AcrB transmembrane domain"/>
    <property type="match status" value="2"/>
</dbReference>
<feature type="domain" description="SSD" evidence="7">
    <location>
        <begin position="633"/>
        <end position="760"/>
    </location>
</feature>
<feature type="transmembrane region" description="Helical" evidence="6">
    <location>
        <begin position="217"/>
        <end position="233"/>
    </location>
</feature>
<comment type="subcellular location">
    <subcellularLocation>
        <location evidence="1">Cell membrane</location>
        <topology evidence="1">Multi-pass membrane protein</topology>
    </subcellularLocation>
</comment>
<dbReference type="InterPro" id="IPR050545">
    <property type="entry name" value="Mycobact_MmpL"/>
</dbReference>
<dbReference type="GO" id="GO:0005886">
    <property type="term" value="C:plasma membrane"/>
    <property type="evidence" value="ECO:0007669"/>
    <property type="project" value="UniProtKB-SubCell"/>
</dbReference>
<dbReference type="InterPro" id="IPR000731">
    <property type="entry name" value="SSD"/>
</dbReference>
<dbReference type="InterPro" id="IPR004869">
    <property type="entry name" value="MMPL_dom"/>
</dbReference>
<feature type="transmembrane region" description="Helical" evidence="6">
    <location>
        <begin position="610"/>
        <end position="628"/>
    </location>
</feature>
<feature type="transmembrane region" description="Helical" evidence="6">
    <location>
        <begin position="240"/>
        <end position="264"/>
    </location>
</feature>
<dbReference type="GO" id="GO:0022857">
    <property type="term" value="F:transmembrane transporter activity"/>
    <property type="evidence" value="ECO:0007669"/>
    <property type="project" value="InterPro"/>
</dbReference>
<evidence type="ECO:0000256" key="3">
    <source>
        <dbReference type="ARBA" id="ARBA00022692"/>
    </source>
</evidence>
<dbReference type="InterPro" id="IPR001036">
    <property type="entry name" value="Acrflvin-R"/>
</dbReference>
<dbReference type="PROSITE" id="PS50156">
    <property type="entry name" value="SSD"/>
    <property type="match status" value="2"/>
</dbReference>
<feature type="domain" description="SSD" evidence="7">
    <location>
        <begin position="245"/>
        <end position="367"/>
    </location>
</feature>
<protein>
    <recommendedName>
        <fullName evidence="7">SSD domain-containing protein</fullName>
    </recommendedName>
</protein>
<evidence type="ECO:0000256" key="1">
    <source>
        <dbReference type="ARBA" id="ARBA00004651"/>
    </source>
</evidence>
<evidence type="ECO:0000256" key="4">
    <source>
        <dbReference type="ARBA" id="ARBA00022989"/>
    </source>
</evidence>
<sequence length="770" mass="86007">MEKLLNKLLNYSWAVMIAILIITVLFFFKMKENTRMETDLDKYMPQNHPAFIYSNKAEEWFNINDGIIIALENKNGIFNTETLDTLKQLTKRFQKFNEIDKDDVTSLYTADNIIGTEDGMDVKSFYKRVPKSKEKLLQIKKNVESNEMIFGRLVSSDETVTVIVAEIKDGVFSQKFYKKILKVAKASENKDIKIYVAGRPIVEGTMALLGPADMKKMVPIVLLVIFLVLFIILRSLKETLITLGVVFFSTIWAFGLMAAVNIPIYAVSTMIPVMLIAIGVADGIHLYTHLNIYINKHPDATKKEATLDMLKNLWKPVVMTSVTTAVGFISLLTSQVYPIKYFGIFTAFGVMVAMVLSLIFLPAGIMIFGLPKPQKTKANNNAKGGHSYSTLANNFATAIIKHKYVSIIGTVAIIILSIIGMQKVWINSSFLDKFEKDSEIVQTDKFINEHFGGTSSLNLILDANGKKDAFKEPAVLKLVDKMQKNVDNKLKVVGNTFSLTDYIDRMNKVMNADKEKFNTIPDSKNLIAQYLLLYEMSGDPENLNKVVDYNYDKLNVTFQLKSDNSKAINSAIEIIDSYKKDFKKQGITMNYAGSGYKGLVFTGLILDGQIMSLILSLLIVIVLLSLMFKNFKIGLIGAVPITITALISFGIMGFLNIPLNSTTALLSSIAIGIGIDYAVHFIEQYKNNAAQTDDKLKATQITLAHSGRAISFNAIVVIAGFMVLLFSVFPPNRELGALVSLNMFTSFVGTLTIMVVLLYMSNIYFKKKEK</sequence>